<dbReference type="Gene3D" id="2.40.100.10">
    <property type="entry name" value="Cyclophilin-like"/>
    <property type="match status" value="1"/>
</dbReference>
<name>A0A1X7KYR5_9SPHI</name>
<dbReference type="InterPro" id="IPR020892">
    <property type="entry name" value="Cyclophilin-type_PPIase_CS"/>
</dbReference>
<dbReference type="EC" id="5.2.1.8" evidence="2"/>
<keyword evidence="5" id="KW-0732">Signal</keyword>
<protein>
    <recommendedName>
        <fullName evidence="2">peptidylprolyl isomerase</fullName>
        <ecNumber evidence="2">5.2.1.8</ecNumber>
    </recommendedName>
</protein>
<dbReference type="InterPro" id="IPR002130">
    <property type="entry name" value="Cyclophilin-type_PPIase_dom"/>
</dbReference>
<keyword evidence="3" id="KW-0697">Rotamase</keyword>
<evidence type="ECO:0000256" key="4">
    <source>
        <dbReference type="ARBA" id="ARBA00023235"/>
    </source>
</evidence>
<dbReference type="SUPFAM" id="SSF50891">
    <property type="entry name" value="Cyclophilin-like"/>
    <property type="match status" value="1"/>
</dbReference>
<dbReference type="AlphaFoldDB" id="A0A1X7KYR5"/>
<dbReference type="PANTHER" id="PTHR45625">
    <property type="entry name" value="PEPTIDYL-PROLYL CIS-TRANS ISOMERASE-RELATED"/>
    <property type="match status" value="1"/>
</dbReference>
<gene>
    <name evidence="7" type="ORF">SAMN05660862_3336</name>
</gene>
<evidence type="ECO:0000256" key="1">
    <source>
        <dbReference type="ARBA" id="ARBA00007365"/>
    </source>
</evidence>
<organism evidence="7 8">
    <name type="scientific">Sphingobacterium psychroaquaticum</name>
    <dbReference type="NCBI Taxonomy" id="561061"/>
    <lineage>
        <taxon>Bacteria</taxon>
        <taxon>Pseudomonadati</taxon>
        <taxon>Bacteroidota</taxon>
        <taxon>Sphingobacteriia</taxon>
        <taxon>Sphingobacteriales</taxon>
        <taxon>Sphingobacteriaceae</taxon>
        <taxon>Sphingobacterium</taxon>
    </lineage>
</organism>
<comment type="similarity">
    <text evidence="1">Belongs to the cyclophilin-type PPIase family.</text>
</comment>
<dbReference type="PROSITE" id="PS00170">
    <property type="entry name" value="CSA_PPIASE_1"/>
    <property type="match status" value="1"/>
</dbReference>
<dbReference type="InterPro" id="IPR044666">
    <property type="entry name" value="Cyclophilin_A-like"/>
</dbReference>
<dbReference type="OrthoDB" id="9807797at2"/>
<evidence type="ECO:0000256" key="2">
    <source>
        <dbReference type="ARBA" id="ARBA00013194"/>
    </source>
</evidence>
<evidence type="ECO:0000313" key="7">
    <source>
        <dbReference type="EMBL" id="SMG46736.1"/>
    </source>
</evidence>
<dbReference type="EMBL" id="FXAU01000007">
    <property type="protein sequence ID" value="SMG46736.1"/>
    <property type="molecule type" value="Genomic_DNA"/>
</dbReference>
<dbReference type="PROSITE" id="PS50072">
    <property type="entry name" value="CSA_PPIASE_2"/>
    <property type="match status" value="1"/>
</dbReference>
<dbReference type="CDD" id="cd00317">
    <property type="entry name" value="cyclophilin"/>
    <property type="match status" value="1"/>
</dbReference>
<dbReference type="STRING" id="561061.SAMN05660862_3336"/>
<keyword evidence="4 7" id="KW-0413">Isomerase</keyword>
<evidence type="ECO:0000313" key="8">
    <source>
        <dbReference type="Proteomes" id="UP000192980"/>
    </source>
</evidence>
<feature type="domain" description="PPIase cyclophilin-type" evidence="6">
    <location>
        <begin position="40"/>
        <end position="218"/>
    </location>
</feature>
<evidence type="ECO:0000259" key="6">
    <source>
        <dbReference type="PROSITE" id="PS50072"/>
    </source>
</evidence>
<dbReference type="InterPro" id="IPR029000">
    <property type="entry name" value="Cyclophilin-like_dom_sf"/>
</dbReference>
<keyword evidence="8" id="KW-1185">Reference proteome</keyword>
<sequence>MKKNKNLKSLVLLACSFFICTALFAKTPLNHYVLIKTDKGECLLKLYNETPKHRDNFVKLVKTGYYDNLLFHRVINNFMVQGGDPDSRNAAPKQELGNGGPEYKIMSEIQEGLFHKKGTIGAARDNNPAKESSASQFYLVQGKKFTEAGLDSLETLRMQGKKFSAAQRAAYTTIGGTPHLDGNYTVFGELLRGIPTVDAIAVVKTDSKDRPVEDVHMSMKLLTRREALNLEREAAGLKPKTGFFTKLGDMFSSKYY</sequence>
<dbReference type="Pfam" id="PF00160">
    <property type="entry name" value="Pro_isomerase"/>
    <property type="match status" value="1"/>
</dbReference>
<dbReference type="Proteomes" id="UP000192980">
    <property type="component" value="Unassembled WGS sequence"/>
</dbReference>
<evidence type="ECO:0000256" key="3">
    <source>
        <dbReference type="ARBA" id="ARBA00023110"/>
    </source>
</evidence>
<dbReference type="GO" id="GO:0003755">
    <property type="term" value="F:peptidyl-prolyl cis-trans isomerase activity"/>
    <property type="evidence" value="ECO:0007669"/>
    <property type="project" value="UniProtKB-KW"/>
</dbReference>
<evidence type="ECO:0000256" key="5">
    <source>
        <dbReference type="SAM" id="SignalP"/>
    </source>
</evidence>
<feature type="chain" id="PRO_5012824073" description="peptidylprolyl isomerase" evidence="5">
    <location>
        <begin position="26"/>
        <end position="256"/>
    </location>
</feature>
<feature type="signal peptide" evidence="5">
    <location>
        <begin position="1"/>
        <end position="25"/>
    </location>
</feature>
<dbReference type="GO" id="GO:0006457">
    <property type="term" value="P:protein folding"/>
    <property type="evidence" value="ECO:0007669"/>
    <property type="project" value="InterPro"/>
</dbReference>
<proteinExistence type="inferred from homology"/>
<accession>A0A1X7KYR5</accession>
<dbReference type="PANTHER" id="PTHR45625:SF4">
    <property type="entry name" value="PEPTIDYLPROLYL ISOMERASE DOMAIN AND WD REPEAT-CONTAINING PROTEIN 1"/>
    <property type="match status" value="1"/>
</dbReference>
<reference evidence="7 8" key="1">
    <citation type="submission" date="2017-04" db="EMBL/GenBank/DDBJ databases">
        <authorList>
            <person name="Afonso C.L."/>
            <person name="Miller P.J."/>
            <person name="Scott M.A."/>
            <person name="Spackman E."/>
            <person name="Goraichik I."/>
            <person name="Dimitrov K.M."/>
            <person name="Suarez D.L."/>
            <person name="Swayne D.E."/>
        </authorList>
    </citation>
    <scope>NUCLEOTIDE SEQUENCE [LARGE SCALE GENOMIC DNA]</scope>
    <source>
        <strain evidence="7 8">DSM 22418</strain>
    </source>
</reference>